<dbReference type="AlphaFoldDB" id="A0A813L4M8"/>
<evidence type="ECO:0000256" key="1">
    <source>
        <dbReference type="SAM" id="MobiDB-lite"/>
    </source>
</evidence>
<proteinExistence type="predicted"/>
<evidence type="ECO:0000313" key="3">
    <source>
        <dbReference type="Proteomes" id="UP000626109"/>
    </source>
</evidence>
<organism evidence="2 3">
    <name type="scientific">Polarella glacialis</name>
    <name type="common">Dinoflagellate</name>
    <dbReference type="NCBI Taxonomy" id="89957"/>
    <lineage>
        <taxon>Eukaryota</taxon>
        <taxon>Sar</taxon>
        <taxon>Alveolata</taxon>
        <taxon>Dinophyceae</taxon>
        <taxon>Suessiales</taxon>
        <taxon>Suessiaceae</taxon>
        <taxon>Polarella</taxon>
    </lineage>
</organism>
<feature type="compositionally biased region" description="Low complexity" evidence="1">
    <location>
        <begin position="10"/>
        <end position="19"/>
    </location>
</feature>
<sequence length="99" mass="10757">MQAEQRSNSKQQPQQQQKGRAQKLLEKIPARATLAIVAVEAHGTAKPATAQQQQQKMTMGKPFVEKSAVGPHCELIAFMTVGLTSTRHVLSSTSRMAST</sequence>
<reference evidence="2" key="1">
    <citation type="submission" date="2021-02" db="EMBL/GenBank/DDBJ databases">
        <authorList>
            <person name="Dougan E. K."/>
            <person name="Rhodes N."/>
            <person name="Thang M."/>
            <person name="Chan C."/>
        </authorList>
    </citation>
    <scope>NUCLEOTIDE SEQUENCE</scope>
</reference>
<gene>
    <name evidence="2" type="ORF">PGLA2088_LOCUS40837</name>
</gene>
<evidence type="ECO:0000313" key="2">
    <source>
        <dbReference type="EMBL" id="CAE8719701.1"/>
    </source>
</evidence>
<dbReference type="EMBL" id="CAJNNW010033606">
    <property type="protein sequence ID" value="CAE8719701.1"/>
    <property type="molecule type" value="Genomic_DNA"/>
</dbReference>
<dbReference type="Proteomes" id="UP000626109">
    <property type="component" value="Unassembled WGS sequence"/>
</dbReference>
<accession>A0A813L4M8</accession>
<name>A0A813L4M8_POLGL</name>
<comment type="caution">
    <text evidence="2">The sequence shown here is derived from an EMBL/GenBank/DDBJ whole genome shotgun (WGS) entry which is preliminary data.</text>
</comment>
<feature type="region of interest" description="Disordered" evidence="1">
    <location>
        <begin position="1"/>
        <end position="23"/>
    </location>
</feature>
<protein>
    <submittedName>
        <fullName evidence="2">Uncharacterized protein</fullName>
    </submittedName>
</protein>